<comment type="caution">
    <text evidence="1">The sequence shown here is derived from an EMBL/GenBank/DDBJ whole genome shotgun (WGS) entry which is preliminary data.</text>
</comment>
<dbReference type="Gene3D" id="1.25.40.10">
    <property type="entry name" value="Tetratricopeptide repeat domain"/>
    <property type="match status" value="1"/>
</dbReference>
<evidence type="ECO:0000313" key="1">
    <source>
        <dbReference type="EMBL" id="MDM8275086.1"/>
    </source>
</evidence>
<reference evidence="2" key="1">
    <citation type="submission" date="2023-06" db="EMBL/GenBank/DDBJ databases">
        <title>Identification and characterization of horizontal gene transfer across gut microbiota members of farm animals based on homology search.</title>
        <authorList>
            <person name="Zeman M."/>
            <person name="Kubasova T."/>
            <person name="Jahodarova E."/>
            <person name="Nykrynova M."/>
            <person name="Rychlik I."/>
        </authorList>
    </citation>
    <scope>NUCLEOTIDE SEQUENCE [LARGE SCALE GENOMIC DNA]</scope>
    <source>
        <strain evidence="2">154_Feed</strain>
    </source>
</reference>
<accession>A0ABT7V9D0</accession>
<dbReference type="EMBL" id="JAUDDZ010000007">
    <property type="protein sequence ID" value="MDM8275086.1"/>
    <property type="molecule type" value="Genomic_DNA"/>
</dbReference>
<reference evidence="1 2" key="2">
    <citation type="submission" date="2023-06" db="EMBL/GenBank/DDBJ databases">
        <authorList>
            <person name="Zeman M."/>
            <person name="Kubasova T."/>
            <person name="Jahodarova E."/>
            <person name="Nykrynova M."/>
            <person name="Rychlik I."/>
        </authorList>
    </citation>
    <scope>NUCLEOTIDE SEQUENCE [LARGE SCALE GENOMIC DNA]</scope>
    <source>
        <strain evidence="1 2">154_Feed</strain>
    </source>
</reference>
<protein>
    <recommendedName>
        <fullName evidence="3">Tetratricopeptide repeat protein</fullName>
    </recommendedName>
</protein>
<name>A0ABT7V9D0_9ACTN</name>
<dbReference type="RefSeq" id="WP_289545151.1">
    <property type="nucleotide sequence ID" value="NZ_JAUDDZ010000007.1"/>
</dbReference>
<evidence type="ECO:0008006" key="3">
    <source>
        <dbReference type="Google" id="ProtNLM"/>
    </source>
</evidence>
<proteinExistence type="predicted"/>
<dbReference type="Proteomes" id="UP001529421">
    <property type="component" value="Unassembled WGS sequence"/>
</dbReference>
<organism evidence="1 2">
    <name type="scientific">Enorma phocaeensis</name>
    <dbReference type="NCBI Taxonomy" id="1871019"/>
    <lineage>
        <taxon>Bacteria</taxon>
        <taxon>Bacillati</taxon>
        <taxon>Actinomycetota</taxon>
        <taxon>Coriobacteriia</taxon>
        <taxon>Coriobacteriales</taxon>
        <taxon>Coriobacteriaceae</taxon>
        <taxon>Enorma</taxon>
    </lineage>
</organism>
<gene>
    <name evidence="1" type="ORF">QUW28_06185</name>
</gene>
<keyword evidence="2" id="KW-1185">Reference proteome</keyword>
<dbReference type="InterPro" id="IPR011990">
    <property type="entry name" value="TPR-like_helical_dom_sf"/>
</dbReference>
<evidence type="ECO:0000313" key="2">
    <source>
        <dbReference type="Proteomes" id="UP001529421"/>
    </source>
</evidence>
<sequence length="803" mass="88573">MSDSSFKLPLLAGRKKLPALPGQQKGVQYGVIWDACPIPERGSCYVVRFESSSTVSILAYVDNRGGVFHVDHPITLAPAGEPDLAAVPDSNGHEGTLYVKDAHAALQPHGRYHGAFSGLMREVGDTETWNTRRSLGYRPFMASVYLRLCVIDGASSPRPDLDGAAVDAAPRALGRKVSLFADFSSTPLPDAIDALLYRIAEQRDPSGIELFARRVLSSIDLERLRSIVAKSPVSLVRIDRMDGFYLVFDRGELDADEERFVLAAEAAINRVYRVLAALGFGLAPATSSPSEEACSVLDQHSFREVTGHVEKLLSRAVAPNPWIQPGSLAAKPGGEWDMRTRFASLCESLNLIVRFEYGFQCASASRGFTVEFVEPSSDAMPAEAYDQEMRAWRRLDEEGRSLLADEYACRMSLVAAAAAFASSLMVSSCAVVCRDAVTREPRRAFFFERTSFTADVVPLAERLCDQQLRSGAARRALSQYACKGPVRPVCDEACFVSPRDDGRRLPSGLQRLLLADTASELEVMEAPDDPYMARLHELRERMPQDRDGAVAGFIELVGELEASCAAAELLSDRPMRSEFCESYLGRIVVPLTVDDPETRIHRVPDALFFAQYELGDAYFRAGDLDRALVEARKLLDMAATSMQAHFMMVNVLARMDRFQEVAEVVRHGARVSYDRESLAYLYYRGAFAFWALGERETALALYCLIPHGGHLGELAQAEMQPLMAEMDRTERPGIEEVAAVVRSAGLVMPPDHAVVDQISDAAVLLADNGFFHLANRCVRGMWHIMGHDELGVVSRSLLPEPRF</sequence>
<dbReference type="SUPFAM" id="SSF48452">
    <property type="entry name" value="TPR-like"/>
    <property type="match status" value="1"/>
</dbReference>